<organism evidence="8 9">
    <name type="scientific">Trapa incisa</name>
    <dbReference type="NCBI Taxonomy" id="236973"/>
    <lineage>
        <taxon>Eukaryota</taxon>
        <taxon>Viridiplantae</taxon>
        <taxon>Streptophyta</taxon>
        <taxon>Embryophyta</taxon>
        <taxon>Tracheophyta</taxon>
        <taxon>Spermatophyta</taxon>
        <taxon>Magnoliopsida</taxon>
        <taxon>eudicotyledons</taxon>
        <taxon>Gunneridae</taxon>
        <taxon>Pentapetalae</taxon>
        <taxon>rosids</taxon>
        <taxon>malvids</taxon>
        <taxon>Myrtales</taxon>
        <taxon>Lythraceae</taxon>
        <taxon>Trapa</taxon>
    </lineage>
</organism>
<evidence type="ECO:0000256" key="4">
    <source>
        <dbReference type="ARBA" id="ARBA00023242"/>
    </source>
</evidence>
<dbReference type="PROSITE" id="PS51742">
    <property type="entry name" value="PPC"/>
    <property type="match status" value="1"/>
</dbReference>
<evidence type="ECO:0000313" key="8">
    <source>
        <dbReference type="EMBL" id="KAK4746730.1"/>
    </source>
</evidence>
<dbReference type="Pfam" id="PF03479">
    <property type="entry name" value="PCC"/>
    <property type="match status" value="1"/>
</dbReference>
<evidence type="ECO:0000313" key="9">
    <source>
        <dbReference type="Proteomes" id="UP001345219"/>
    </source>
</evidence>
<proteinExistence type="predicted"/>
<comment type="subcellular location">
    <subcellularLocation>
        <location evidence="5">Nucleus</location>
    </subcellularLocation>
</comment>
<dbReference type="InterPro" id="IPR005175">
    <property type="entry name" value="PPC_dom"/>
</dbReference>
<dbReference type="SUPFAM" id="SSF117856">
    <property type="entry name" value="AF0104/ALDC/Ptd012-like"/>
    <property type="match status" value="1"/>
</dbReference>
<dbReference type="AlphaFoldDB" id="A0AAN7GRY2"/>
<comment type="caution">
    <text evidence="8">The sequence shown here is derived from an EMBL/GenBank/DDBJ whole genome shotgun (WGS) entry which is preliminary data.</text>
</comment>
<dbReference type="CDD" id="cd11378">
    <property type="entry name" value="DUF296"/>
    <property type="match status" value="1"/>
</dbReference>
<dbReference type="GO" id="GO:0003680">
    <property type="term" value="F:minor groove of adenine-thymine-rich DNA binding"/>
    <property type="evidence" value="ECO:0007669"/>
    <property type="project" value="UniProtKB-UniRule"/>
</dbReference>
<evidence type="ECO:0000256" key="1">
    <source>
        <dbReference type="ARBA" id="ARBA00023015"/>
    </source>
</evidence>
<keyword evidence="3 5" id="KW-0804">Transcription</keyword>
<accession>A0AAN7GRY2</accession>
<dbReference type="PANTHER" id="PTHR31500">
    <property type="entry name" value="AT-HOOK MOTIF NUCLEAR-LOCALIZED PROTEIN 9"/>
    <property type="match status" value="1"/>
</dbReference>
<name>A0AAN7GRY2_9MYRT</name>
<sequence>MDQTTRGDNLSSYYSPTHHAAVAASPTNGLLPPPPSSAAIPDMVYPHSAPSAAASAPLESTKRKRGRPRKYGTPEQALAAKRATASSQKERKEQQQGFGGSSSSPHSSSYSGPSYRKSQLSGNAGQGFAPHVIGIAAGEDVAQKIILFMQQSKREICILSASGSISSVSLRQPATSGGNVTYEGCFDIVTLSGSYVRTELGGKTGGLSICLSDTGGQIIGGGVGGPLIAGGPVQVILGSFSVGSKKETTTCIKDDPSMRLPSPVGALPASSGGFRVAGMDSSSPSHYMVQTGARM</sequence>
<feature type="region of interest" description="Disordered" evidence="6">
    <location>
        <begin position="24"/>
        <end position="122"/>
    </location>
</feature>
<evidence type="ECO:0000256" key="3">
    <source>
        <dbReference type="ARBA" id="ARBA00023163"/>
    </source>
</evidence>
<dbReference type="PANTHER" id="PTHR31500:SF68">
    <property type="entry name" value="AT-HOOK MOTIF NUCLEAR-LOCALIZED PROTEIN 14"/>
    <property type="match status" value="1"/>
</dbReference>
<dbReference type="Proteomes" id="UP001345219">
    <property type="component" value="Chromosome 20"/>
</dbReference>
<feature type="compositionally biased region" description="Low complexity" evidence="6">
    <location>
        <begin position="46"/>
        <end position="57"/>
    </location>
</feature>
<reference evidence="8 9" key="1">
    <citation type="journal article" date="2023" name="Hortic Res">
        <title>Pangenome of water caltrop reveals structural variations and asymmetric subgenome divergence after allopolyploidization.</title>
        <authorList>
            <person name="Zhang X."/>
            <person name="Chen Y."/>
            <person name="Wang L."/>
            <person name="Yuan Y."/>
            <person name="Fang M."/>
            <person name="Shi L."/>
            <person name="Lu R."/>
            <person name="Comes H.P."/>
            <person name="Ma Y."/>
            <person name="Chen Y."/>
            <person name="Huang G."/>
            <person name="Zhou Y."/>
            <person name="Zheng Z."/>
            <person name="Qiu Y."/>
        </authorList>
    </citation>
    <scope>NUCLEOTIDE SEQUENCE [LARGE SCALE GENOMIC DNA]</scope>
    <source>
        <tissue evidence="8">Roots</tissue>
    </source>
</reference>
<protein>
    <recommendedName>
        <fullName evidence="5">AT-hook motif nuclear-localized protein</fullName>
    </recommendedName>
</protein>
<dbReference type="EMBL" id="JAXIOK010000020">
    <property type="protein sequence ID" value="KAK4746730.1"/>
    <property type="molecule type" value="Genomic_DNA"/>
</dbReference>
<keyword evidence="1 5" id="KW-0805">Transcription regulation</keyword>
<keyword evidence="2 5" id="KW-0238">DNA-binding</keyword>
<evidence type="ECO:0000256" key="2">
    <source>
        <dbReference type="ARBA" id="ARBA00023125"/>
    </source>
</evidence>
<gene>
    <name evidence="8" type="ORF">SAY87_025767</name>
</gene>
<evidence type="ECO:0000256" key="5">
    <source>
        <dbReference type="RuleBase" id="RU367031"/>
    </source>
</evidence>
<keyword evidence="9" id="KW-1185">Reference proteome</keyword>
<comment type="domain">
    <text evidence="5">The PPC domain mediates interactions between AHL proteins.</text>
</comment>
<evidence type="ECO:0000256" key="6">
    <source>
        <dbReference type="SAM" id="MobiDB-lite"/>
    </source>
</evidence>
<dbReference type="InterPro" id="IPR039605">
    <property type="entry name" value="AHL"/>
</dbReference>
<keyword evidence="4 5" id="KW-0539">Nucleus</keyword>
<feature type="compositionally biased region" description="Low complexity" evidence="6">
    <location>
        <begin position="101"/>
        <end position="115"/>
    </location>
</feature>
<dbReference type="Gene3D" id="3.30.1330.80">
    <property type="entry name" value="Hypothetical protein, similar to alpha- acetolactate decarboxylase, domain 2"/>
    <property type="match status" value="1"/>
</dbReference>
<evidence type="ECO:0000259" key="7">
    <source>
        <dbReference type="PROSITE" id="PS51742"/>
    </source>
</evidence>
<comment type="function">
    <text evidence="5">Transcription factor that specifically binds AT-rich DNA sequences related to the nuclear matrix attachment regions (MARs).</text>
</comment>
<feature type="domain" description="PPC" evidence="7">
    <location>
        <begin position="124"/>
        <end position="266"/>
    </location>
</feature>
<dbReference type="GO" id="GO:0005634">
    <property type="term" value="C:nucleus"/>
    <property type="evidence" value="ECO:0007669"/>
    <property type="project" value="UniProtKB-SubCell"/>
</dbReference>